<reference evidence="1" key="1">
    <citation type="submission" date="2019-03" db="EMBL/GenBank/DDBJ databases">
        <title>Complete genome sequence of enteropathogenic Citrobacter rodentium strain DBS100.</title>
        <authorList>
            <person name="Popov G."/>
            <person name="Fiebig A."/>
            <person name="Shideler S."/>
            <person name="Coombes B."/>
            <person name="Savchenko A."/>
        </authorList>
    </citation>
    <scope>NUCLEOTIDE SEQUENCE</scope>
    <source>
        <strain evidence="1">DBS100</strain>
    </source>
</reference>
<dbReference type="EMBL" id="CP038008">
    <property type="protein sequence ID" value="QBY27541.1"/>
    <property type="molecule type" value="Genomic_DNA"/>
</dbReference>
<accession>A0A482PBH8</accession>
<dbReference type="PANTHER" id="PTHR34413:SF2">
    <property type="entry name" value="PROPHAGE TAIL FIBER ASSEMBLY PROTEIN HOMOLOG TFAE-RELATED"/>
    <property type="match status" value="1"/>
</dbReference>
<protein>
    <submittedName>
        <fullName evidence="1">Tail fiber assembly protein</fullName>
    </submittedName>
</protein>
<dbReference type="AlphaFoldDB" id="A0A482PBH8"/>
<sequence>MSDAILDKNNIATQAGNITVYNYDGVTREYISSSVEYLAMGVGIPANSAVDEPPAKKKGKATCRNAAGDGWESVADHRGETVYRIENGEPVEITAPGDYPAGTTTLFPSTPYDEWDGEKWVTDTDAQHAADVAAAEHQKTALLAAAQDTISIWQTELQLGIISDDDKASLISWLSYIKELQTVDTDASPDINWPVAPVA</sequence>
<dbReference type="PANTHER" id="PTHR34413">
    <property type="entry name" value="PROPHAGE TAIL FIBER ASSEMBLY PROTEIN HOMOLOG TFAE-RELATED-RELATED"/>
    <property type="match status" value="1"/>
</dbReference>
<dbReference type="OMA" id="DLSAWEY"/>
<gene>
    <name evidence="1" type="ORF">E2R62_00930</name>
</gene>
<dbReference type="RefSeq" id="WP_012905226.1">
    <property type="nucleotide sequence ID" value="NZ_CAJTBI010000020.1"/>
</dbReference>
<organism evidence="1">
    <name type="scientific">Citrobacter rodentium</name>
    <dbReference type="NCBI Taxonomy" id="67825"/>
    <lineage>
        <taxon>Bacteria</taxon>
        <taxon>Pseudomonadati</taxon>
        <taxon>Pseudomonadota</taxon>
        <taxon>Gammaproteobacteria</taxon>
        <taxon>Enterobacterales</taxon>
        <taxon>Enterobacteriaceae</taxon>
        <taxon>Citrobacter</taxon>
    </lineage>
</organism>
<proteinExistence type="predicted"/>
<name>A0A482PBH8_CITRO</name>
<dbReference type="InterPro" id="IPR051220">
    <property type="entry name" value="TFA_Chaperone"/>
</dbReference>
<evidence type="ECO:0000313" key="1">
    <source>
        <dbReference type="EMBL" id="QBY27541.1"/>
    </source>
</evidence>
<dbReference type="Pfam" id="PF02413">
    <property type="entry name" value="Caudo_TAP"/>
    <property type="match status" value="1"/>
</dbReference>
<dbReference type="InterPro" id="IPR003458">
    <property type="entry name" value="Phage_T4_Gp38_tail_assem"/>
</dbReference>